<evidence type="ECO:0000256" key="2">
    <source>
        <dbReference type="ARBA" id="ARBA00022670"/>
    </source>
</evidence>
<dbReference type="GO" id="GO:0051603">
    <property type="term" value="P:proteolysis involved in protein catabolic process"/>
    <property type="evidence" value="ECO:0007669"/>
    <property type="project" value="TreeGrafter"/>
</dbReference>
<dbReference type="InterPro" id="IPR001915">
    <property type="entry name" value="Peptidase_M48"/>
</dbReference>
<dbReference type="PANTHER" id="PTHR22726">
    <property type="entry name" value="METALLOENDOPEPTIDASE OMA1"/>
    <property type="match status" value="1"/>
</dbReference>
<keyword evidence="3" id="KW-0479">Metal-binding</keyword>
<evidence type="ECO:0000256" key="3">
    <source>
        <dbReference type="ARBA" id="ARBA00022723"/>
    </source>
</evidence>
<reference evidence="9 10" key="1">
    <citation type="submission" date="2019-02" db="EMBL/GenBank/DDBJ databases">
        <title>Genomic Encyclopedia of Type Strains, Phase IV (KMG-IV): sequencing the most valuable type-strain genomes for metagenomic binning, comparative biology and taxonomic classification.</title>
        <authorList>
            <person name="Goeker M."/>
        </authorList>
    </citation>
    <scope>NUCLEOTIDE SEQUENCE [LARGE SCALE GENOMIC DNA]</scope>
    <source>
        <strain evidence="9 10">DSM 19570</strain>
    </source>
</reference>
<comment type="cofactor">
    <cofactor evidence="1">
        <name>Zn(2+)</name>
        <dbReference type="ChEBI" id="CHEBI:29105"/>
    </cofactor>
</comment>
<dbReference type="Gene3D" id="3.30.2010.10">
    <property type="entry name" value="Metalloproteases ('zincins'), catalytic domain"/>
    <property type="match status" value="1"/>
</dbReference>
<dbReference type="GO" id="GO:0004222">
    <property type="term" value="F:metalloendopeptidase activity"/>
    <property type="evidence" value="ECO:0007669"/>
    <property type="project" value="InterPro"/>
</dbReference>
<protein>
    <submittedName>
        <fullName evidence="9">Putative Zn-dependent protease</fullName>
    </submittedName>
</protein>
<comment type="caution">
    <text evidence="9">The sequence shown here is derived from an EMBL/GenBank/DDBJ whole genome shotgun (WGS) entry which is preliminary data.</text>
</comment>
<evidence type="ECO:0000256" key="1">
    <source>
        <dbReference type="ARBA" id="ARBA00001947"/>
    </source>
</evidence>
<dbReference type="AlphaFoldDB" id="A0A4Q7VWC4"/>
<evidence type="ECO:0000256" key="7">
    <source>
        <dbReference type="SAM" id="MobiDB-lite"/>
    </source>
</evidence>
<keyword evidence="4" id="KW-0378">Hydrolase</keyword>
<dbReference type="Pfam" id="PF01435">
    <property type="entry name" value="Peptidase_M48"/>
    <property type="match status" value="1"/>
</dbReference>
<feature type="region of interest" description="Disordered" evidence="7">
    <location>
        <begin position="542"/>
        <end position="577"/>
    </location>
</feature>
<gene>
    <name evidence="9" type="ORF">EV670_1714</name>
</gene>
<evidence type="ECO:0000256" key="5">
    <source>
        <dbReference type="ARBA" id="ARBA00022833"/>
    </source>
</evidence>
<dbReference type="GO" id="GO:0016020">
    <property type="term" value="C:membrane"/>
    <property type="evidence" value="ECO:0007669"/>
    <property type="project" value="TreeGrafter"/>
</dbReference>
<dbReference type="GO" id="GO:0046872">
    <property type="term" value="F:metal ion binding"/>
    <property type="evidence" value="ECO:0007669"/>
    <property type="project" value="UniProtKB-KW"/>
</dbReference>
<evidence type="ECO:0000259" key="8">
    <source>
        <dbReference type="Pfam" id="PF01435"/>
    </source>
</evidence>
<organism evidence="9 10">
    <name type="scientific">Rivibacter subsaxonicus</name>
    <dbReference type="NCBI Taxonomy" id="457575"/>
    <lineage>
        <taxon>Bacteria</taxon>
        <taxon>Pseudomonadati</taxon>
        <taxon>Pseudomonadota</taxon>
        <taxon>Betaproteobacteria</taxon>
        <taxon>Burkholderiales</taxon>
        <taxon>Rivibacter</taxon>
    </lineage>
</organism>
<accession>A0A4Q7VWC4</accession>
<evidence type="ECO:0000256" key="6">
    <source>
        <dbReference type="ARBA" id="ARBA00023049"/>
    </source>
</evidence>
<keyword evidence="2 9" id="KW-0645">Protease</keyword>
<name>A0A4Q7VWC4_9BURK</name>
<keyword evidence="5" id="KW-0862">Zinc</keyword>
<evidence type="ECO:0000313" key="9">
    <source>
        <dbReference type="EMBL" id="RZU01001.1"/>
    </source>
</evidence>
<evidence type="ECO:0000313" key="10">
    <source>
        <dbReference type="Proteomes" id="UP000293671"/>
    </source>
</evidence>
<dbReference type="InterPro" id="IPR051156">
    <property type="entry name" value="Mito/Outer_Membr_Metalloprot"/>
</dbReference>
<keyword evidence="10" id="KW-1185">Reference proteome</keyword>
<dbReference type="EMBL" id="SHKP01000005">
    <property type="protein sequence ID" value="RZU01001.1"/>
    <property type="molecule type" value="Genomic_DNA"/>
</dbReference>
<feature type="domain" description="Peptidase M48" evidence="8">
    <location>
        <begin position="126"/>
        <end position="292"/>
    </location>
</feature>
<keyword evidence="6" id="KW-0482">Metalloprotease</keyword>
<sequence>MPPSMDSSERSAPRRATRLQRALASLVAASLLLGMPGAAVQAQAPARTVNVAANQLPALGDSASEDVSLSLERKVGDRIMREIWRDPDYLDDPVLQEYLQGMWQQLFDSARARGDISPDIDDRFAWTPFLVRDKSVNAFALPGGYVGVHLGLIAMTTSPDELASVLAHEMSHVTQRHIARGVGASKTSSLIALAGLILGVIAASRNPDVAGALITGGQAASAQGQLNYSRDMEREADRVGYGVLTGAGYSPSGMAAMFEKMQLASRLNDNQGFPYLRTHPLTTERIGEARTRLGVDLGAYRPPPRPLLHAAMQARARVLADARSGYLQKLQDYDSAASQIASPTSADKLGAAYAGAMASILLKDAARAEAAVAVARPLAAGDAGAKRAVDLLAAEAALLRGDASGLARSAEYLEAAGRSQGGRESRAVLMLSAQRALASGAPTSAQKAASDQLQTWVALHPNDALAWQQLSQLWQRQGEKLRSVRAEAESRAAIGDITGAIDRLRSGQKLARGPAAGDFIEASVIDARLRQLRAQRRTEWEEDYQAGARRIPPDDLCSDLPPPREGAPVTPGCQWGR</sequence>
<dbReference type="Proteomes" id="UP000293671">
    <property type="component" value="Unassembled WGS sequence"/>
</dbReference>
<dbReference type="PANTHER" id="PTHR22726:SF1">
    <property type="entry name" value="METALLOENDOPEPTIDASE OMA1, MITOCHONDRIAL"/>
    <property type="match status" value="1"/>
</dbReference>
<proteinExistence type="predicted"/>
<evidence type="ECO:0000256" key="4">
    <source>
        <dbReference type="ARBA" id="ARBA00022801"/>
    </source>
</evidence>